<evidence type="ECO:0000313" key="2">
    <source>
        <dbReference type="EMBL" id="SMQ50558.1"/>
    </source>
</evidence>
<evidence type="ECO:0000313" key="3">
    <source>
        <dbReference type="Proteomes" id="UP000215127"/>
    </source>
</evidence>
<organism evidence="2 3">
    <name type="scientific">Zymoseptoria tritici (strain ST99CH_3D7)</name>
    <dbReference type="NCBI Taxonomy" id="1276538"/>
    <lineage>
        <taxon>Eukaryota</taxon>
        <taxon>Fungi</taxon>
        <taxon>Dikarya</taxon>
        <taxon>Ascomycota</taxon>
        <taxon>Pezizomycotina</taxon>
        <taxon>Dothideomycetes</taxon>
        <taxon>Dothideomycetidae</taxon>
        <taxon>Mycosphaerellales</taxon>
        <taxon>Mycosphaerellaceae</taxon>
        <taxon>Zymoseptoria</taxon>
    </lineage>
</organism>
<proteinExistence type="predicted"/>
<keyword evidence="3" id="KW-1185">Reference proteome</keyword>
<accession>A0A1X7RT30</accession>
<evidence type="ECO:0000256" key="1">
    <source>
        <dbReference type="SAM" id="MobiDB-lite"/>
    </source>
</evidence>
<dbReference type="EMBL" id="LT853696">
    <property type="protein sequence ID" value="SMQ50558.1"/>
    <property type="molecule type" value="Genomic_DNA"/>
</dbReference>
<name>A0A1X7RT30_ZYMT9</name>
<feature type="compositionally biased region" description="Polar residues" evidence="1">
    <location>
        <begin position="268"/>
        <end position="286"/>
    </location>
</feature>
<dbReference type="InterPro" id="IPR018247">
    <property type="entry name" value="EF_Hand_1_Ca_BS"/>
</dbReference>
<protein>
    <submittedName>
        <fullName evidence="2">Uncharacterized protein</fullName>
    </submittedName>
</protein>
<dbReference type="PROSITE" id="PS00018">
    <property type="entry name" value="EF_HAND_1"/>
    <property type="match status" value="1"/>
</dbReference>
<dbReference type="STRING" id="1276538.A0A1X7RT30"/>
<reference evidence="2 3" key="1">
    <citation type="submission" date="2016-06" db="EMBL/GenBank/DDBJ databases">
        <authorList>
            <person name="Kjaerup R.B."/>
            <person name="Dalgaard T.S."/>
            <person name="Juul-Madsen H.R."/>
        </authorList>
    </citation>
    <scope>NUCLEOTIDE SEQUENCE [LARGE SCALE GENOMIC DNA]</scope>
</reference>
<feature type="region of interest" description="Disordered" evidence="1">
    <location>
        <begin position="529"/>
        <end position="549"/>
    </location>
</feature>
<dbReference type="Proteomes" id="UP000215127">
    <property type="component" value="Chromosome 5"/>
</dbReference>
<feature type="region of interest" description="Disordered" evidence="1">
    <location>
        <begin position="258"/>
        <end position="286"/>
    </location>
</feature>
<feature type="region of interest" description="Disordered" evidence="1">
    <location>
        <begin position="71"/>
        <end position="94"/>
    </location>
</feature>
<dbReference type="AlphaFoldDB" id="A0A1X7RT30"/>
<gene>
    <name evidence="2" type="ORF">ZT3D7_G5711</name>
</gene>
<sequence>MSPPFDFRPPNAVRFLQMSSNVDSRVEAVEATSSEEPYFAQSPFGYQVNIPYTELKDKFCSRKPISNTSELHKRRMVTDSPCGASQAADADDGDKISRAELEAAVRQATENAERKAKVQIMMKDLFKTKVDVIKKAVLETPDKSIKEVWAVADKARPPPAVPKVAQLTSATPAAINGLALSVPSSSDLQRATVNSPAIESTTNPILQRMKVNVFVTTPHDCDGTVATASIEDEDHFLRAARNLEAFPSFPGVPIKHRVKGWPAGPKNQEATTEPPSGSSETQDTTPIYSVESPFSNELEGAKMLASAAVWRYMTPTRQHIDIIIRVTHGVPGTEYRHEQLHAVLSKHVNDLQTRIMDWLEVRLYRFVDQTGGREVWKGATKKERCTAYKAALKQFPVSIFTGLLGAETAAHLDLGSIWSNHGDIDLTRQEHCVCMFLQLCEIVYLYIIAPLTEGVSESFMTTMRTGYWKAVKTMVYVQPLLVALTPRLGGLGDIPFLGFRGGSEDNDVAALMISRIAGAESNVSKLFAPPSAGTPGTATGMKRKHDQIL</sequence>